<feature type="compositionally biased region" description="Low complexity" evidence="3">
    <location>
        <begin position="446"/>
        <end position="466"/>
    </location>
</feature>
<evidence type="ECO:0000313" key="5">
    <source>
        <dbReference type="EMBL" id="KAG9687936.1"/>
    </source>
</evidence>
<keyword evidence="1 2" id="KW-0103">Bromodomain</keyword>
<dbReference type="Pfam" id="PF00439">
    <property type="entry name" value="Bromodomain"/>
    <property type="match status" value="1"/>
</dbReference>
<organism evidence="5 6">
    <name type="scientific">Aureobasidium melanogenum</name>
    <name type="common">Aureobasidium pullulans var. melanogenum</name>
    <dbReference type="NCBI Taxonomy" id="46634"/>
    <lineage>
        <taxon>Eukaryota</taxon>
        <taxon>Fungi</taxon>
        <taxon>Dikarya</taxon>
        <taxon>Ascomycota</taxon>
        <taxon>Pezizomycotina</taxon>
        <taxon>Dothideomycetes</taxon>
        <taxon>Dothideomycetidae</taxon>
        <taxon>Dothideales</taxon>
        <taxon>Saccotheciaceae</taxon>
        <taxon>Aureobasidium</taxon>
    </lineage>
</organism>
<dbReference type="GO" id="GO:0000785">
    <property type="term" value="C:chromatin"/>
    <property type="evidence" value="ECO:0007669"/>
    <property type="project" value="TreeGrafter"/>
</dbReference>
<feature type="region of interest" description="Disordered" evidence="3">
    <location>
        <begin position="121"/>
        <end position="224"/>
    </location>
</feature>
<dbReference type="Proteomes" id="UP000779574">
    <property type="component" value="Unassembled WGS sequence"/>
</dbReference>
<evidence type="ECO:0000256" key="2">
    <source>
        <dbReference type="PROSITE-ProRule" id="PRU00035"/>
    </source>
</evidence>
<dbReference type="AlphaFoldDB" id="A0A9P8J643"/>
<evidence type="ECO:0000259" key="4">
    <source>
        <dbReference type="PROSITE" id="PS50014"/>
    </source>
</evidence>
<dbReference type="InterPro" id="IPR050935">
    <property type="entry name" value="Bromo_chromatin_reader"/>
</dbReference>
<feature type="compositionally biased region" description="Basic residues" evidence="3">
    <location>
        <begin position="372"/>
        <end position="382"/>
    </location>
</feature>
<evidence type="ECO:0000313" key="6">
    <source>
        <dbReference type="Proteomes" id="UP000779574"/>
    </source>
</evidence>
<accession>A0A9P8J643</accession>
<name>A0A9P8J643_AURME</name>
<feature type="compositionally biased region" description="Low complexity" evidence="3">
    <location>
        <begin position="127"/>
        <end position="171"/>
    </location>
</feature>
<dbReference type="OrthoDB" id="3930276at2759"/>
<evidence type="ECO:0000256" key="1">
    <source>
        <dbReference type="ARBA" id="ARBA00023117"/>
    </source>
</evidence>
<feature type="region of interest" description="Disordered" evidence="3">
    <location>
        <begin position="337"/>
        <end position="389"/>
    </location>
</feature>
<comment type="caution">
    <text evidence="5">The sequence shown here is derived from an EMBL/GenBank/DDBJ whole genome shotgun (WGS) entry which is preliminary data.</text>
</comment>
<feature type="domain" description="Bromo" evidence="4">
    <location>
        <begin position="22"/>
        <end position="94"/>
    </location>
</feature>
<dbReference type="PANTHER" id="PTHR22880:SF225">
    <property type="entry name" value="BROMODOMAIN-CONTAINING PROTEIN BET-1-RELATED"/>
    <property type="match status" value="1"/>
</dbReference>
<dbReference type="GO" id="GO:0006355">
    <property type="term" value="P:regulation of DNA-templated transcription"/>
    <property type="evidence" value="ECO:0007669"/>
    <property type="project" value="TreeGrafter"/>
</dbReference>
<proteinExistence type="predicted"/>
<dbReference type="PROSITE" id="PS50014">
    <property type="entry name" value="BROMODOMAIN_2"/>
    <property type="match status" value="1"/>
</dbReference>
<protein>
    <recommendedName>
        <fullName evidence="4">Bromo domain-containing protein</fullName>
    </recommendedName>
</protein>
<dbReference type="EMBL" id="JAHFXF010000428">
    <property type="protein sequence ID" value="KAG9687936.1"/>
    <property type="molecule type" value="Genomic_DNA"/>
</dbReference>
<dbReference type="SMART" id="SM00297">
    <property type="entry name" value="BROMO"/>
    <property type="match status" value="1"/>
</dbReference>
<dbReference type="GO" id="GO:0006338">
    <property type="term" value="P:chromatin remodeling"/>
    <property type="evidence" value="ECO:0007669"/>
    <property type="project" value="TreeGrafter"/>
</dbReference>
<evidence type="ECO:0000256" key="3">
    <source>
        <dbReference type="SAM" id="MobiDB-lite"/>
    </source>
</evidence>
<dbReference type="InterPro" id="IPR036427">
    <property type="entry name" value="Bromodomain-like_sf"/>
</dbReference>
<gene>
    <name evidence="5" type="ORF">KCU76_g9973</name>
</gene>
<dbReference type="PRINTS" id="PR00503">
    <property type="entry name" value="BROMODOMAIN"/>
</dbReference>
<dbReference type="InterPro" id="IPR001487">
    <property type="entry name" value="Bromodomain"/>
</dbReference>
<feature type="compositionally biased region" description="Polar residues" evidence="3">
    <location>
        <begin position="177"/>
        <end position="199"/>
    </location>
</feature>
<dbReference type="GO" id="GO:0005634">
    <property type="term" value="C:nucleus"/>
    <property type="evidence" value="ECO:0007669"/>
    <property type="project" value="TreeGrafter"/>
</dbReference>
<dbReference type="SUPFAM" id="SSF47370">
    <property type="entry name" value="Bromodomain"/>
    <property type="match status" value="1"/>
</dbReference>
<dbReference type="Gene3D" id="1.20.920.10">
    <property type="entry name" value="Bromodomain-like"/>
    <property type="match status" value="1"/>
</dbReference>
<reference evidence="5" key="1">
    <citation type="journal article" date="2021" name="J Fungi (Basel)">
        <title>Virulence traits and population genomics of the black yeast Aureobasidium melanogenum.</title>
        <authorList>
            <person name="Cernosa A."/>
            <person name="Sun X."/>
            <person name="Gostincar C."/>
            <person name="Fang C."/>
            <person name="Gunde-Cimerman N."/>
            <person name="Song Z."/>
        </authorList>
    </citation>
    <scope>NUCLEOTIDE SEQUENCE</scope>
    <source>
        <strain evidence="5">EXF-9911</strain>
    </source>
</reference>
<feature type="non-terminal residue" evidence="5">
    <location>
        <position position="585"/>
    </location>
</feature>
<reference evidence="5" key="2">
    <citation type="submission" date="2021-08" db="EMBL/GenBank/DDBJ databases">
        <authorList>
            <person name="Gostincar C."/>
            <person name="Sun X."/>
            <person name="Song Z."/>
            <person name="Gunde-Cimerman N."/>
        </authorList>
    </citation>
    <scope>NUCLEOTIDE SEQUENCE</scope>
    <source>
        <strain evidence="5">EXF-9911</strain>
    </source>
</reference>
<sequence length="585" mass="65111">MASELDFCLHLVDKYLCLWFKGRANFVGPFREPVDEVQDNAPGYYTKIQNPMDLATMRNKLTSGLYTDAQGFKADFNTMMKACHDYNEHNPEFVKQYADRFIKELEWDWRDMGRWMSTQRRKLAREAAAQASAPSAPSATTADPTSTSGNETPSSPRSSASDAEPESSSRPSPSPSLGSPQGNGMATPRPSASNVASTSKRGRQDAEEDVDDEETPKRVRVNDSSEDAVDVAVDALRGVMTEQISIVAAERAELAARTLPLWGKIWGPERRQTSTEMWRAKCFSKITREEWPGSVAAIRAEVQQAWTETVAEQLALVEQEERAAKAAERAEFLRQLDKHSAAMPPKQFSTKASKAHSDSTYEDSEPEPQPLRKPRITLKRGKSALNMNKTEIPIHARAVAKKPSQDQIYKDLLSRPASNEPSQDQIYKDLLSRPTANEPAAKKQRVSPVSTSSANVTASASSATIAGKSHQDRFNDYTKDLVSEEIEKQAEALDFSRDSGLSSKARVYGQFLFTAPYQFERTKRTWMDLAMVRVDAMSMAELRNGGIETAVKDALIQTIGDETKNQAVLFGHNARDIIRMLKKDD</sequence>
<feature type="region of interest" description="Disordered" evidence="3">
    <location>
        <begin position="436"/>
        <end position="468"/>
    </location>
</feature>
<dbReference type="PANTHER" id="PTHR22880">
    <property type="entry name" value="FALZ-RELATED BROMODOMAIN-CONTAINING PROTEINS"/>
    <property type="match status" value="1"/>
</dbReference>